<feature type="region of interest" description="Disordered" evidence="1">
    <location>
        <begin position="50"/>
        <end position="120"/>
    </location>
</feature>
<organism evidence="2 3">
    <name type="scientific">Nothophoma quercina</name>
    <dbReference type="NCBI Taxonomy" id="749835"/>
    <lineage>
        <taxon>Eukaryota</taxon>
        <taxon>Fungi</taxon>
        <taxon>Dikarya</taxon>
        <taxon>Ascomycota</taxon>
        <taxon>Pezizomycotina</taxon>
        <taxon>Dothideomycetes</taxon>
        <taxon>Pleosporomycetidae</taxon>
        <taxon>Pleosporales</taxon>
        <taxon>Pleosporineae</taxon>
        <taxon>Didymellaceae</taxon>
        <taxon>Nothophoma</taxon>
    </lineage>
</organism>
<feature type="region of interest" description="Disordered" evidence="1">
    <location>
        <begin position="439"/>
        <end position="458"/>
    </location>
</feature>
<sequence>MASIQQLSAQIQALGERLRQPVNFGEHIQKAIKDLTLVINELTSQGACPCLMRGEGLSPRKGKEGAIDVPHHDGTAASPHWDSSSHEGQNQRPEQQNGQPKQPQNQQTHGYLNTPADNEPEVRFVPTEHDQIAQDWDSNIAHEGRSFPDLSTSVSMANQNAYTRESDALDTANVPTRSQSRAAISTTAERGESSRTGAQRADAERARAQRRSSPPSQHTQIRYGVSQEAWDNMTLHQKMNQSRSYQADQRARRAELTETLGEEVRAENVGLDKDEDNARKDSDAVIDEIIAEIDEEKRALDQAIWESLKSAEASRRKTEIADQTLANTLQNREQVGIQEQHIAALEAALRNFRMRDVTSSPTSASNAADELARVERKAQRLSGFVRVLEMQLEARQHDAKNQGKRLAKYLARVTDLHPECHETTILVDKIRADLGCGSEEVRRDAMDDSDEEDGGDEQ</sequence>
<comment type="caution">
    <text evidence="2">The sequence shown here is derived from an EMBL/GenBank/DDBJ whole genome shotgun (WGS) entry which is preliminary data.</text>
</comment>
<reference evidence="2 3" key="1">
    <citation type="submission" date="2024-02" db="EMBL/GenBank/DDBJ databases">
        <title>De novo assembly and annotation of 12 fungi associated with fruit tree decline syndrome in Ontario, Canada.</title>
        <authorList>
            <person name="Sulman M."/>
            <person name="Ellouze W."/>
            <person name="Ilyukhin E."/>
        </authorList>
    </citation>
    <scope>NUCLEOTIDE SEQUENCE [LARGE SCALE GENOMIC DNA]</scope>
    <source>
        <strain evidence="2 3">M97-236</strain>
    </source>
</reference>
<accession>A0ABR3QZK9</accession>
<feature type="compositionally biased region" description="Polar residues" evidence="1">
    <location>
        <begin position="173"/>
        <end position="188"/>
    </location>
</feature>
<evidence type="ECO:0000313" key="2">
    <source>
        <dbReference type="EMBL" id="KAL1597586.1"/>
    </source>
</evidence>
<gene>
    <name evidence="2" type="ORF">SLS59_007283</name>
</gene>
<evidence type="ECO:0000256" key="1">
    <source>
        <dbReference type="SAM" id="MobiDB-lite"/>
    </source>
</evidence>
<evidence type="ECO:0008006" key="4">
    <source>
        <dbReference type="Google" id="ProtNLM"/>
    </source>
</evidence>
<feature type="compositionally biased region" description="Low complexity" evidence="1">
    <location>
        <begin position="95"/>
        <end position="107"/>
    </location>
</feature>
<evidence type="ECO:0000313" key="3">
    <source>
        <dbReference type="Proteomes" id="UP001521222"/>
    </source>
</evidence>
<name>A0ABR3QZK9_9PLEO</name>
<protein>
    <recommendedName>
        <fullName evidence="4">Cep57 centrosome microtubule-binding domain-containing protein</fullName>
    </recommendedName>
</protein>
<proteinExistence type="predicted"/>
<feature type="compositionally biased region" description="Basic and acidic residues" evidence="1">
    <location>
        <begin position="61"/>
        <end position="74"/>
    </location>
</feature>
<feature type="compositionally biased region" description="Acidic residues" evidence="1">
    <location>
        <begin position="447"/>
        <end position="458"/>
    </location>
</feature>
<feature type="region of interest" description="Disordered" evidence="1">
    <location>
        <begin position="169"/>
        <end position="220"/>
    </location>
</feature>
<keyword evidence="3" id="KW-1185">Reference proteome</keyword>
<dbReference type="Proteomes" id="UP001521222">
    <property type="component" value="Unassembled WGS sequence"/>
</dbReference>
<dbReference type="EMBL" id="JAKIXB020000025">
    <property type="protein sequence ID" value="KAL1597586.1"/>
    <property type="molecule type" value="Genomic_DNA"/>
</dbReference>